<dbReference type="HOGENOM" id="CLU_009583_0_3_2"/>
<dbReference type="GO" id="GO:0016757">
    <property type="term" value="F:glycosyltransferase activity"/>
    <property type="evidence" value="ECO:0007669"/>
    <property type="project" value="InterPro"/>
</dbReference>
<evidence type="ECO:0000313" key="3">
    <source>
        <dbReference type="EMBL" id="AEH25504.1"/>
    </source>
</evidence>
<dbReference type="STRING" id="529709.PYCH_18490"/>
<dbReference type="KEGG" id="pya:PYCH_18490"/>
<dbReference type="OrthoDB" id="132546at2157"/>
<accession>F8AI35</accession>
<organism evidence="3 4">
    <name type="scientific">Pyrococcus yayanosii (strain CH1 / JCM 16557)</name>
    <dbReference type="NCBI Taxonomy" id="529709"/>
    <lineage>
        <taxon>Archaea</taxon>
        <taxon>Methanobacteriati</taxon>
        <taxon>Methanobacteriota</taxon>
        <taxon>Thermococci</taxon>
        <taxon>Thermococcales</taxon>
        <taxon>Thermococcaceae</taxon>
        <taxon>Pyrococcus</taxon>
    </lineage>
</organism>
<keyword evidence="4" id="KW-1185">Reference proteome</keyword>
<dbReference type="PANTHER" id="PTHR45947:SF3">
    <property type="entry name" value="SULFOQUINOVOSYL TRANSFERASE SQD2"/>
    <property type="match status" value="1"/>
</dbReference>
<dbReference type="RefSeq" id="WP_013906560.1">
    <property type="nucleotide sequence ID" value="NC_015680.1"/>
</dbReference>
<dbReference type="Proteomes" id="UP000008386">
    <property type="component" value="Chromosome"/>
</dbReference>
<dbReference type="InterPro" id="IPR001296">
    <property type="entry name" value="Glyco_trans_1"/>
</dbReference>
<dbReference type="CDD" id="cd03801">
    <property type="entry name" value="GT4_PimA-like"/>
    <property type="match status" value="1"/>
</dbReference>
<dbReference type="Gene3D" id="3.40.50.2000">
    <property type="entry name" value="Glycogen Phosphorylase B"/>
    <property type="match status" value="2"/>
</dbReference>
<evidence type="ECO:0000313" key="4">
    <source>
        <dbReference type="Proteomes" id="UP000008386"/>
    </source>
</evidence>
<dbReference type="Pfam" id="PF13439">
    <property type="entry name" value="Glyco_transf_4"/>
    <property type="match status" value="1"/>
</dbReference>
<dbReference type="InterPro" id="IPR028098">
    <property type="entry name" value="Glyco_trans_4-like_N"/>
</dbReference>
<proteinExistence type="predicted"/>
<gene>
    <name evidence="3" type="ordered locus">PYCH_18490</name>
</gene>
<dbReference type="GeneID" id="10838410"/>
<dbReference type="AlphaFoldDB" id="F8AI35"/>
<protein>
    <submittedName>
        <fullName evidence="3">Glycosyltransferase</fullName>
    </submittedName>
</protein>
<dbReference type="Pfam" id="PF00534">
    <property type="entry name" value="Glycos_transf_1"/>
    <property type="match status" value="1"/>
</dbReference>
<sequence length="340" mass="37856">MRVLLVGHYPPHRGGVAKHVKALAEHLRERHEVHVLTYGPVKTLEPFVHQVRVPGTFGLRGTSFALLASRKIVRLHERFNFDVVHAHYVGTTSFAGVLAKERTGLPLVVTAHGSDLDHMSELPLGNYFVRRSLLEADAVIAVSHYLAKRAISLGAKGIRVIPNGVDTKGNRERGEAVIFIGRLAKYKGVKDFIELARRFPEEEFWVVGHGPLMGKLKELAPINVRFLGYMDNVATILERAKALVLPSQREGFGLVILEANSFNVPVLGREVGGIKELIREGKNGLTFKDVDEATEALRKLLEPKDNKKMGVTGQRIARKYSWEAICRKVEKVYEEVAGRG</sequence>
<dbReference type="eggNOG" id="arCOG01403">
    <property type="taxonomic scope" value="Archaea"/>
</dbReference>
<dbReference type="EMBL" id="CP002779">
    <property type="protein sequence ID" value="AEH25504.1"/>
    <property type="molecule type" value="Genomic_DNA"/>
</dbReference>
<dbReference type="InterPro" id="IPR050194">
    <property type="entry name" value="Glycosyltransferase_grp1"/>
</dbReference>
<evidence type="ECO:0000259" key="1">
    <source>
        <dbReference type="Pfam" id="PF00534"/>
    </source>
</evidence>
<keyword evidence="3" id="KW-0808">Transferase</keyword>
<name>F8AI35_PYRYC</name>
<feature type="domain" description="Glycosyl transferase family 1" evidence="1">
    <location>
        <begin position="170"/>
        <end position="307"/>
    </location>
</feature>
<feature type="domain" description="Glycosyltransferase subfamily 4-like N-terminal" evidence="2">
    <location>
        <begin position="14"/>
        <end position="167"/>
    </location>
</feature>
<evidence type="ECO:0000259" key="2">
    <source>
        <dbReference type="Pfam" id="PF13439"/>
    </source>
</evidence>
<dbReference type="SUPFAM" id="SSF53756">
    <property type="entry name" value="UDP-Glycosyltransferase/glycogen phosphorylase"/>
    <property type="match status" value="1"/>
</dbReference>
<reference evidence="3 4" key="1">
    <citation type="journal article" date="2011" name="J. Bacteriol.">
        <title>Complete genome sequence of the obligate piezophilic hyperthermophilic archaeon Pyrococcus yayanosii CH1.</title>
        <authorList>
            <person name="Jun X."/>
            <person name="Lupeng L."/>
            <person name="Minjuan X."/>
            <person name="Oger P."/>
            <person name="Fengping W."/>
            <person name="Jebbar M."/>
            <person name="Xiang X."/>
        </authorList>
    </citation>
    <scope>NUCLEOTIDE SEQUENCE [LARGE SCALE GENOMIC DNA]</scope>
    <source>
        <strain evidence="4">CH1 / JCM 16557</strain>
    </source>
</reference>
<dbReference type="PANTHER" id="PTHR45947">
    <property type="entry name" value="SULFOQUINOVOSYL TRANSFERASE SQD2"/>
    <property type="match status" value="1"/>
</dbReference>